<evidence type="ECO:0000313" key="2">
    <source>
        <dbReference type="EMBL" id="ORY94832.1"/>
    </source>
</evidence>
<name>A0A1X2H8G0_SYNRA</name>
<evidence type="ECO:0008006" key="4">
    <source>
        <dbReference type="Google" id="ProtNLM"/>
    </source>
</evidence>
<dbReference type="AlphaFoldDB" id="A0A1X2H8G0"/>
<feature type="chain" id="PRO_5012733265" description="Invertebrate defensins family profile domain-containing protein" evidence="1">
    <location>
        <begin position="22"/>
        <end position="90"/>
    </location>
</feature>
<keyword evidence="3" id="KW-1185">Reference proteome</keyword>
<dbReference type="Proteomes" id="UP000242180">
    <property type="component" value="Unassembled WGS sequence"/>
</dbReference>
<reference evidence="2 3" key="1">
    <citation type="submission" date="2016-07" db="EMBL/GenBank/DDBJ databases">
        <title>Pervasive Adenine N6-methylation of Active Genes in Fungi.</title>
        <authorList>
            <consortium name="DOE Joint Genome Institute"/>
            <person name="Mondo S.J."/>
            <person name="Dannebaum R.O."/>
            <person name="Kuo R.C."/>
            <person name="Labutti K."/>
            <person name="Haridas S."/>
            <person name="Kuo A."/>
            <person name="Salamov A."/>
            <person name="Ahrendt S.R."/>
            <person name="Lipzen A."/>
            <person name="Sullivan W."/>
            <person name="Andreopoulos W.B."/>
            <person name="Clum A."/>
            <person name="Lindquist E."/>
            <person name="Daum C."/>
            <person name="Ramamoorthy G.K."/>
            <person name="Gryganskyi A."/>
            <person name="Culley D."/>
            <person name="Magnuson J.K."/>
            <person name="James T.Y."/>
            <person name="O'Malley M.A."/>
            <person name="Stajich J.E."/>
            <person name="Spatafora J.W."/>
            <person name="Visel A."/>
            <person name="Grigoriev I.V."/>
        </authorList>
    </citation>
    <scope>NUCLEOTIDE SEQUENCE [LARGE SCALE GENOMIC DNA]</scope>
    <source>
        <strain evidence="2 3">NRRL 2496</strain>
    </source>
</reference>
<keyword evidence="1" id="KW-0732">Signal</keyword>
<comment type="caution">
    <text evidence="2">The sequence shown here is derived from an EMBL/GenBank/DDBJ whole genome shotgun (WGS) entry which is preliminary data.</text>
</comment>
<evidence type="ECO:0000313" key="3">
    <source>
        <dbReference type="Proteomes" id="UP000242180"/>
    </source>
</evidence>
<feature type="signal peptide" evidence="1">
    <location>
        <begin position="1"/>
        <end position="21"/>
    </location>
</feature>
<dbReference type="EMBL" id="MCGN01000007">
    <property type="protein sequence ID" value="ORY94832.1"/>
    <property type="molecule type" value="Genomic_DNA"/>
</dbReference>
<protein>
    <recommendedName>
        <fullName evidence="4">Invertebrate defensins family profile domain-containing protein</fullName>
    </recommendedName>
</protein>
<organism evidence="2 3">
    <name type="scientific">Syncephalastrum racemosum</name>
    <name type="common">Filamentous fungus</name>
    <dbReference type="NCBI Taxonomy" id="13706"/>
    <lineage>
        <taxon>Eukaryota</taxon>
        <taxon>Fungi</taxon>
        <taxon>Fungi incertae sedis</taxon>
        <taxon>Mucoromycota</taxon>
        <taxon>Mucoromycotina</taxon>
        <taxon>Mucoromycetes</taxon>
        <taxon>Mucorales</taxon>
        <taxon>Syncephalastraceae</taxon>
        <taxon>Syncephalastrum</taxon>
    </lineage>
</organism>
<proteinExistence type="predicted"/>
<dbReference type="InParanoid" id="A0A1X2H8G0"/>
<sequence>MRLLLQLTTLATAFLIFLVAAVPLNGDPVTERKMHEKLAYTGLNSQEEMTLSKRLPQAQGGSNRDECIRNCEENKNGKVHFCITKYCKDQ</sequence>
<accession>A0A1X2H8G0</accession>
<gene>
    <name evidence="2" type="ORF">BCR43DRAFT_525974</name>
</gene>
<evidence type="ECO:0000256" key="1">
    <source>
        <dbReference type="SAM" id="SignalP"/>
    </source>
</evidence>